<evidence type="ECO:0000256" key="3">
    <source>
        <dbReference type="PIRNR" id="PIRNR006221"/>
    </source>
</evidence>
<accession>A0A0D7AH34</accession>
<dbReference type="OrthoDB" id="5772781at2759"/>
<keyword evidence="3 4" id="KW-0418">Kinase</keyword>
<dbReference type="PANTHER" id="PTHR12149">
    <property type="entry name" value="FRUCTOSAMINE 3 KINASE-RELATED PROTEIN"/>
    <property type="match status" value="1"/>
</dbReference>
<reference evidence="4 5" key="1">
    <citation type="journal article" date="2015" name="Fungal Genet. Biol.">
        <title>Evolution of novel wood decay mechanisms in Agaricales revealed by the genome sequences of Fistulina hepatica and Cylindrobasidium torrendii.</title>
        <authorList>
            <person name="Floudas D."/>
            <person name="Held B.W."/>
            <person name="Riley R."/>
            <person name="Nagy L.G."/>
            <person name="Koehler G."/>
            <person name="Ransdell A.S."/>
            <person name="Younus H."/>
            <person name="Chow J."/>
            <person name="Chiniquy J."/>
            <person name="Lipzen A."/>
            <person name="Tritt A."/>
            <person name="Sun H."/>
            <person name="Haridas S."/>
            <person name="LaButti K."/>
            <person name="Ohm R.A."/>
            <person name="Kues U."/>
            <person name="Blanchette R.A."/>
            <person name="Grigoriev I.V."/>
            <person name="Minto R.E."/>
            <person name="Hibbett D.S."/>
        </authorList>
    </citation>
    <scope>NUCLEOTIDE SEQUENCE [LARGE SCALE GENOMIC DNA]</scope>
    <source>
        <strain evidence="4 5">ATCC 64428</strain>
    </source>
</reference>
<dbReference type="GO" id="GO:0016301">
    <property type="term" value="F:kinase activity"/>
    <property type="evidence" value="ECO:0007669"/>
    <property type="project" value="UniProtKB-UniRule"/>
</dbReference>
<gene>
    <name evidence="4" type="ORF">FISHEDRAFT_64670</name>
</gene>
<keyword evidence="5" id="KW-1185">Reference proteome</keyword>
<comment type="similarity">
    <text evidence="3">Belongs to the fructosamine kinase family.</text>
</comment>
<keyword evidence="3" id="KW-0808">Transferase</keyword>
<dbReference type="InterPro" id="IPR016477">
    <property type="entry name" value="Fructo-/Ketosamine-3-kinase"/>
</dbReference>
<dbReference type="GO" id="GO:0102193">
    <property type="term" value="F:protein-ribulosamine 3-kinase activity"/>
    <property type="evidence" value="ECO:0007669"/>
    <property type="project" value="UniProtKB-EC"/>
</dbReference>
<proteinExistence type="inferred from homology"/>
<dbReference type="SUPFAM" id="SSF56112">
    <property type="entry name" value="Protein kinase-like (PK-like)"/>
    <property type="match status" value="1"/>
</dbReference>
<dbReference type="Gene3D" id="3.90.1200.10">
    <property type="match status" value="1"/>
</dbReference>
<dbReference type="PANTHER" id="PTHR12149:SF8">
    <property type="entry name" value="PROTEIN-RIBULOSAMINE 3-KINASE"/>
    <property type="match status" value="1"/>
</dbReference>
<dbReference type="PIRSF" id="PIRSF006221">
    <property type="entry name" value="Ketosamine-3-kinase"/>
    <property type="match status" value="1"/>
</dbReference>
<dbReference type="Pfam" id="PF03881">
    <property type="entry name" value="Fructosamin_kin"/>
    <property type="match status" value="1"/>
</dbReference>
<evidence type="ECO:0000313" key="5">
    <source>
        <dbReference type="Proteomes" id="UP000054144"/>
    </source>
</evidence>
<dbReference type="AlphaFoldDB" id="A0A0D7AH34"/>
<dbReference type="Proteomes" id="UP000054144">
    <property type="component" value="Unassembled WGS sequence"/>
</dbReference>
<organism evidence="4 5">
    <name type="scientific">Fistulina hepatica ATCC 64428</name>
    <dbReference type="NCBI Taxonomy" id="1128425"/>
    <lineage>
        <taxon>Eukaryota</taxon>
        <taxon>Fungi</taxon>
        <taxon>Dikarya</taxon>
        <taxon>Basidiomycota</taxon>
        <taxon>Agaricomycotina</taxon>
        <taxon>Agaricomycetes</taxon>
        <taxon>Agaricomycetidae</taxon>
        <taxon>Agaricales</taxon>
        <taxon>Fistulinaceae</taxon>
        <taxon>Fistulina</taxon>
    </lineage>
</organism>
<evidence type="ECO:0000256" key="1">
    <source>
        <dbReference type="ARBA" id="ARBA00011961"/>
    </source>
</evidence>
<name>A0A0D7AH34_9AGAR</name>
<dbReference type="EC" id="2.7.1.172" evidence="1"/>
<dbReference type="EMBL" id="KN881675">
    <property type="protein sequence ID" value="KIY50439.1"/>
    <property type="molecule type" value="Genomic_DNA"/>
</dbReference>
<comment type="catalytic activity">
    <reaction evidence="2">
        <text>N(6)-D-ribulosyl-L-lysyl-[protein] + ATP = N(6)-(3-O-phospho-D-ribulosyl)-L-lysyl-[protein] + ADP + H(+)</text>
        <dbReference type="Rhea" id="RHEA:48432"/>
        <dbReference type="Rhea" id="RHEA-COMP:12103"/>
        <dbReference type="Rhea" id="RHEA-COMP:12104"/>
        <dbReference type="ChEBI" id="CHEBI:15378"/>
        <dbReference type="ChEBI" id="CHEBI:30616"/>
        <dbReference type="ChEBI" id="CHEBI:90418"/>
        <dbReference type="ChEBI" id="CHEBI:90420"/>
        <dbReference type="ChEBI" id="CHEBI:456216"/>
        <dbReference type="EC" id="2.7.1.172"/>
    </reaction>
    <physiologicalReaction direction="left-to-right" evidence="2">
        <dbReference type="Rhea" id="RHEA:48433"/>
    </physiologicalReaction>
</comment>
<evidence type="ECO:0000256" key="2">
    <source>
        <dbReference type="ARBA" id="ARBA00048655"/>
    </source>
</evidence>
<sequence>MTTSSIPRIILEQLAAIELGTGFTGRPPCITSSTSGKSYFVKLGTSSEVEQFAGEAASLDALHAGAPGLVPRLLAHGVDSGSGRPYFISEYKDIAYLNNNAGAKLGTRLAELHSQGRSPGGRFGFQVPTFCGATRMRNGWYDSWEKCFDVMIGDLLDKLGRVRRSAKDTYICSVIPKLLGPLKIEPVILHGDLWSGNAGVDKATGEPIIFDPSSYYGHNEADLSIARIFGGFPSSFYQKYHDRMPKTEPIAQYDLRGDLYELFHYLNHTVIFGGSYAGSAMRKMDKLLSALGSDRT</sequence>
<dbReference type="InterPro" id="IPR011009">
    <property type="entry name" value="Kinase-like_dom_sf"/>
</dbReference>
<evidence type="ECO:0000313" key="4">
    <source>
        <dbReference type="EMBL" id="KIY50439.1"/>
    </source>
</evidence>
<protein>
    <recommendedName>
        <fullName evidence="1">protein-ribulosamine 3-kinase</fullName>
        <ecNumber evidence="1">2.7.1.172</ecNumber>
    </recommendedName>
</protein>